<dbReference type="EMBL" id="LR746280">
    <property type="protein sequence ID" value="CAA7410021.1"/>
    <property type="molecule type" value="Genomic_DNA"/>
</dbReference>
<evidence type="ECO:0000313" key="3">
    <source>
        <dbReference type="Proteomes" id="UP000663760"/>
    </source>
</evidence>
<dbReference type="EMBL" id="LR743604">
    <property type="protein sequence ID" value="CAA2633734.1"/>
    <property type="molecule type" value="Genomic_DNA"/>
</dbReference>
<keyword evidence="3" id="KW-1185">Reference proteome</keyword>
<sequence length="28" mass="3368">MILQICFNFKEKVIANTYENIIILLNLR</sequence>
<proteinExistence type="predicted"/>
<name>A0A7I8LJ07_SPIIN</name>
<organism evidence="2 3">
    <name type="scientific">Spirodela intermedia</name>
    <name type="common">Intermediate duckweed</name>
    <dbReference type="NCBI Taxonomy" id="51605"/>
    <lineage>
        <taxon>Eukaryota</taxon>
        <taxon>Viridiplantae</taxon>
        <taxon>Streptophyta</taxon>
        <taxon>Embryophyta</taxon>
        <taxon>Tracheophyta</taxon>
        <taxon>Spermatophyta</taxon>
        <taxon>Magnoliopsida</taxon>
        <taxon>Liliopsida</taxon>
        <taxon>Araceae</taxon>
        <taxon>Lemnoideae</taxon>
        <taxon>Spirodela</taxon>
    </lineage>
</organism>
<reference evidence="2" key="1">
    <citation type="submission" date="2020-02" db="EMBL/GenBank/DDBJ databases">
        <authorList>
            <person name="Scholz U."/>
            <person name="Mascher M."/>
            <person name="Fiebig A."/>
        </authorList>
    </citation>
    <scope>NUCLEOTIDE SEQUENCE</scope>
</reference>
<dbReference type="AlphaFoldDB" id="A0A7I8LJ07"/>
<accession>A0A7I8LJ07</accession>
<evidence type="ECO:0000313" key="2">
    <source>
        <dbReference type="EMBL" id="CAA7410021.1"/>
    </source>
</evidence>
<dbReference type="Proteomes" id="UP000663760">
    <property type="component" value="Chromosome 17"/>
</dbReference>
<evidence type="ECO:0000313" key="1">
    <source>
        <dbReference type="EMBL" id="CAA2633734.1"/>
    </source>
</evidence>
<protein>
    <submittedName>
        <fullName evidence="2">Uncharacterized protein</fullName>
    </submittedName>
</protein>
<gene>
    <name evidence="1" type="ORF">SI7747_17019218</name>
    <name evidence="2" type="ORF">SI8410_17020699</name>
</gene>